<sequence>MSLGVINIAQLEIRSVADRYTRSMLNSLTGYPFYVPQPYSDFSEEVYSRRGVCVGDVGIITKDGAFDFLFNICPSQNSLINPRQLPRGFALETSEDSKTNHKEQFPHKTHVFASPVNRTKSLFRCPRYKSAEAGGAILELPEGASQDDATSTFPFRKLASRYGEQWYKYTIGTRGKDVLNGSLYLVTSCTKCTQWGIAVF</sequence>
<dbReference type="AlphaFoldDB" id="A0A0C2TD89"/>
<accession>A0A0C2TD89</accession>
<evidence type="ECO:0000313" key="1">
    <source>
        <dbReference type="EMBL" id="KIL64784.1"/>
    </source>
</evidence>
<keyword evidence="2" id="KW-1185">Reference proteome</keyword>
<dbReference type="STRING" id="946122.A0A0C2TD89"/>
<dbReference type="InParanoid" id="A0A0C2TD89"/>
<dbReference type="HOGENOM" id="CLU_021108_5_1_1"/>
<gene>
    <name evidence="1" type="ORF">M378DRAFT_77863</name>
</gene>
<protein>
    <submittedName>
        <fullName evidence="1">Uncharacterized protein</fullName>
    </submittedName>
</protein>
<dbReference type="EMBL" id="KN818247">
    <property type="protein sequence ID" value="KIL64784.1"/>
    <property type="molecule type" value="Genomic_DNA"/>
</dbReference>
<feature type="non-terminal residue" evidence="1">
    <location>
        <position position="200"/>
    </location>
</feature>
<reference evidence="1 2" key="1">
    <citation type="submission" date="2014-04" db="EMBL/GenBank/DDBJ databases">
        <title>Evolutionary Origins and Diversification of the Mycorrhizal Mutualists.</title>
        <authorList>
            <consortium name="DOE Joint Genome Institute"/>
            <consortium name="Mycorrhizal Genomics Consortium"/>
            <person name="Kohler A."/>
            <person name="Kuo A."/>
            <person name="Nagy L.G."/>
            <person name="Floudas D."/>
            <person name="Copeland A."/>
            <person name="Barry K.W."/>
            <person name="Cichocki N."/>
            <person name="Veneault-Fourrey C."/>
            <person name="LaButti K."/>
            <person name="Lindquist E.A."/>
            <person name="Lipzen A."/>
            <person name="Lundell T."/>
            <person name="Morin E."/>
            <person name="Murat C."/>
            <person name="Riley R."/>
            <person name="Ohm R."/>
            <person name="Sun H."/>
            <person name="Tunlid A."/>
            <person name="Henrissat B."/>
            <person name="Grigoriev I.V."/>
            <person name="Hibbett D.S."/>
            <person name="Martin F."/>
        </authorList>
    </citation>
    <scope>NUCLEOTIDE SEQUENCE [LARGE SCALE GENOMIC DNA]</scope>
    <source>
        <strain evidence="1 2">Koide BX008</strain>
    </source>
</reference>
<dbReference type="Proteomes" id="UP000054549">
    <property type="component" value="Unassembled WGS sequence"/>
</dbReference>
<name>A0A0C2TD89_AMAMK</name>
<organism evidence="1 2">
    <name type="scientific">Amanita muscaria (strain Koide BX008)</name>
    <dbReference type="NCBI Taxonomy" id="946122"/>
    <lineage>
        <taxon>Eukaryota</taxon>
        <taxon>Fungi</taxon>
        <taxon>Dikarya</taxon>
        <taxon>Basidiomycota</taxon>
        <taxon>Agaricomycotina</taxon>
        <taxon>Agaricomycetes</taxon>
        <taxon>Agaricomycetidae</taxon>
        <taxon>Agaricales</taxon>
        <taxon>Pluteineae</taxon>
        <taxon>Amanitaceae</taxon>
        <taxon>Amanita</taxon>
    </lineage>
</organism>
<dbReference type="OrthoDB" id="3222453at2759"/>
<evidence type="ECO:0000313" key="2">
    <source>
        <dbReference type="Proteomes" id="UP000054549"/>
    </source>
</evidence>
<proteinExistence type="predicted"/>